<dbReference type="EMBL" id="FO082872">
    <property type="protein sequence ID" value="CCF73998.1"/>
    <property type="molecule type" value="Genomic_DNA"/>
</dbReference>
<dbReference type="Proteomes" id="UP000002899">
    <property type="component" value="Chromosome II"/>
</dbReference>
<evidence type="ECO:0000256" key="1">
    <source>
        <dbReference type="SAM" id="Coils"/>
    </source>
</evidence>
<feature type="coiled-coil region" evidence="1">
    <location>
        <begin position="76"/>
        <end position="103"/>
    </location>
</feature>
<keyword evidence="2" id="KW-0732">Signal</keyword>
<dbReference type="VEuPathDB" id="PiroplasmaDB:BMR1_02g04260"/>
<keyword evidence="1" id="KW-0175">Coiled coil</keyword>
<proteinExistence type="predicted"/>
<reference evidence="3 4" key="2">
    <citation type="journal article" date="2013" name="PLoS ONE">
        <title>Whole genome mapping and re-organization of the nuclear and mitochondrial genomes of Babesia microti isolates.</title>
        <authorList>
            <person name="Cornillot E."/>
            <person name="Dassouli A."/>
            <person name="Garg A."/>
            <person name="Pachikara N."/>
            <person name="Randazzo S."/>
            <person name="Depoix D."/>
            <person name="Carcy B."/>
            <person name="Delbecq S."/>
            <person name="Frutos R."/>
            <person name="Silva J.C."/>
            <person name="Sutton R."/>
            <person name="Krause P.J."/>
            <person name="Mamoun C.B."/>
        </authorList>
    </citation>
    <scope>NUCLEOTIDE SEQUENCE [LARGE SCALE GENOMIC DNA]</scope>
    <source>
        <strain evidence="3 4">RI</strain>
    </source>
</reference>
<protein>
    <submittedName>
        <fullName evidence="3">BmGPI9, BMN1 Family</fullName>
    </submittedName>
</protein>
<evidence type="ECO:0000256" key="2">
    <source>
        <dbReference type="SAM" id="SignalP"/>
    </source>
</evidence>
<feature type="chain" id="PRO_5003710859" evidence="2">
    <location>
        <begin position="24"/>
        <end position="281"/>
    </location>
</feature>
<dbReference type="GeneID" id="24424630"/>
<accession>I7I905</accession>
<gene>
    <name evidence="3" type="ORF">BMR1_02g04260</name>
</gene>
<reference evidence="3 4" key="1">
    <citation type="journal article" date="2012" name="Nucleic Acids Res.">
        <title>Sequencing of the smallest Apicomplexan genome from the human pathogen Babesia microti.</title>
        <authorList>
            <person name="Cornillot E."/>
            <person name="Hadj-Kaddour K."/>
            <person name="Dassouli A."/>
            <person name="Noel B."/>
            <person name="Ranwez V."/>
            <person name="Vacherie B."/>
            <person name="Augagneur Y."/>
            <person name="Bres V."/>
            <person name="Duclos A."/>
            <person name="Randazzo S."/>
            <person name="Carcy B."/>
            <person name="Debierre-Grockiego F."/>
            <person name="Delbecq S."/>
            <person name="Moubri-Menage K."/>
            <person name="Shams-Eldin H."/>
            <person name="Usmani-Brown S."/>
            <person name="Bringaud F."/>
            <person name="Wincker P."/>
            <person name="Vivares C.P."/>
            <person name="Schwarz R.T."/>
            <person name="Schetters T.P."/>
            <person name="Krause P.J."/>
            <person name="Gorenflot A."/>
            <person name="Berry V."/>
            <person name="Barbe V."/>
            <person name="Ben Mamoun C."/>
        </authorList>
    </citation>
    <scope>NUCLEOTIDE SEQUENCE [LARGE SCALE GENOMIC DNA]</scope>
    <source>
        <strain evidence="3 4">RI</strain>
    </source>
</reference>
<keyword evidence="4" id="KW-1185">Reference proteome</keyword>
<organism evidence="3 4">
    <name type="scientific">Babesia microti (strain RI)</name>
    <dbReference type="NCBI Taxonomy" id="1133968"/>
    <lineage>
        <taxon>Eukaryota</taxon>
        <taxon>Sar</taxon>
        <taxon>Alveolata</taxon>
        <taxon>Apicomplexa</taxon>
        <taxon>Aconoidasida</taxon>
        <taxon>Piroplasmida</taxon>
        <taxon>Babesiidae</taxon>
        <taxon>Babesia</taxon>
    </lineage>
</organism>
<reference evidence="3 4" key="3">
    <citation type="journal article" date="2016" name="Sci. Rep.">
        <title>Genome-wide diversity and gene expression profiling of Babesia microti isolates identify polymorphic genes that mediate host-pathogen interactions.</title>
        <authorList>
            <person name="Silva J.C."/>
            <person name="Cornillot E."/>
            <person name="McCracken C."/>
            <person name="Usmani-Brown S."/>
            <person name="Dwivedi A."/>
            <person name="Ifeonu O.O."/>
            <person name="Crabtree J."/>
            <person name="Gotia H.T."/>
            <person name="Virji A.Z."/>
            <person name="Reynes C."/>
            <person name="Colinge J."/>
            <person name="Kumar V."/>
            <person name="Lawres L."/>
            <person name="Pazzi J.E."/>
            <person name="Pablo J.V."/>
            <person name="Hung C."/>
            <person name="Brancato J."/>
            <person name="Kumari P."/>
            <person name="Orvis J."/>
            <person name="Tretina K."/>
            <person name="Chibucos M."/>
            <person name="Ott S."/>
            <person name="Sadzewicz L."/>
            <person name="Sengamalay N."/>
            <person name="Shetty A.C."/>
            <person name="Su Q."/>
            <person name="Tallon L."/>
            <person name="Fraser C.M."/>
            <person name="Frutos R."/>
            <person name="Molina D.M."/>
            <person name="Krause P.J."/>
            <person name="Ben Mamoun C."/>
        </authorList>
    </citation>
    <scope>NUCLEOTIDE SEQUENCE [LARGE SCALE GENOMIC DNA]</scope>
    <source>
        <strain evidence="3 4">RI</strain>
    </source>
</reference>
<dbReference type="RefSeq" id="XP_012648607.1">
    <property type="nucleotide sequence ID" value="XM_012793153.1"/>
</dbReference>
<sequence length="281" mass="31462">MVSLKSILVPSITLFLMSGSVFAGDTDGGHSQGLVQLAQKLDRFMIFVKINLSDTYNLSVDKLKLDMEHKCHKEYIKEKDIEEDKMKNKLESAINEIEICEKKEFIGILDNVSTAYANYKSLVDEVYSKAYGTLGGDVAKDFEYECKKRKANALANLLDVWDSFVGVLTNAIGEDKVKDSKKAFDEHVSKATDLRDNVYNKDEDYNTHFKDMIKEVNGATEELNKVIDVMISNIGDYGIVIDSGIISSIKSLISTMTKISNVIIHEVTSLILSAFLIFIVN</sequence>
<name>I7I905_BABMR</name>
<evidence type="ECO:0000313" key="4">
    <source>
        <dbReference type="Proteomes" id="UP000002899"/>
    </source>
</evidence>
<feature type="signal peptide" evidence="2">
    <location>
        <begin position="1"/>
        <end position="23"/>
    </location>
</feature>
<dbReference type="AlphaFoldDB" id="I7I905"/>
<evidence type="ECO:0000313" key="3">
    <source>
        <dbReference type="EMBL" id="CCF73998.1"/>
    </source>
</evidence>
<dbReference type="KEGG" id="bmic:BMR1_02g04260"/>